<dbReference type="PANTHER" id="PTHR32347:SF29">
    <property type="entry name" value="UPF0194 MEMBRANE PROTEIN YBHG"/>
    <property type="match status" value="1"/>
</dbReference>
<keyword evidence="5" id="KW-1185">Reference proteome</keyword>
<sequence length="324" mass="34792">MKKPLLLLLALAVLALAGYGWYRSQQPQTEPLTLYGNVDIRELSLAFRQSGRLASLALQEGDSLSAGQEVATLDDQPFREALAAAKAQQQQAKAQLDKLTAGNRRQEITQAQALLAQKEAVLADRQRELKRQQGLEQSGSTSKQALDSARYAFAEAIASRDSAKANLSLLQEGARSEDIAAATANLAAAKARVDQASTALADTRLMAPSDAVVLSRLVEPGAMVTAASPVYNLALRDPVYIRAYVSEAELGLVPPGTKVHIRTDSSAKTFDGQVGFVSPRAEFTPKSVQTPELRTDLVYRLRIVVSHGDSGLQQGMPVTITLAR</sequence>
<evidence type="ECO:0000313" key="5">
    <source>
        <dbReference type="Proteomes" id="UP000268033"/>
    </source>
</evidence>
<accession>A0A3N1P9Y3</accession>
<evidence type="ECO:0000256" key="2">
    <source>
        <dbReference type="ARBA" id="ARBA00023054"/>
    </source>
</evidence>
<dbReference type="Gene3D" id="2.40.30.170">
    <property type="match status" value="1"/>
</dbReference>
<dbReference type="Proteomes" id="UP000268033">
    <property type="component" value="Unassembled WGS sequence"/>
</dbReference>
<comment type="caution">
    <text evidence="4">The sequence shown here is derived from an EMBL/GenBank/DDBJ whole genome shotgun (WGS) entry which is preliminary data.</text>
</comment>
<dbReference type="NCBIfam" id="NF002939">
    <property type="entry name" value="PRK03598.1"/>
    <property type="match status" value="1"/>
</dbReference>
<reference evidence="4 5" key="1">
    <citation type="submission" date="2018-11" db="EMBL/GenBank/DDBJ databases">
        <title>Genomic Encyclopedia of Type Strains, Phase IV (KMG-IV): sequencing the most valuable type-strain genomes for metagenomic binning, comparative biology and taxonomic classification.</title>
        <authorList>
            <person name="Goeker M."/>
        </authorList>
    </citation>
    <scope>NUCLEOTIDE SEQUENCE [LARGE SCALE GENOMIC DNA]</scope>
    <source>
        <strain evidence="4 5">DSM 21945</strain>
    </source>
</reference>
<feature type="domain" description="YbhG-like alpha-helical hairpin" evidence="3">
    <location>
        <begin position="73"/>
        <end position="201"/>
    </location>
</feature>
<name>A0A3N1P9Y3_9GAMM</name>
<evidence type="ECO:0000259" key="3">
    <source>
        <dbReference type="Pfam" id="PF25881"/>
    </source>
</evidence>
<dbReference type="RefSeq" id="WP_123421175.1">
    <property type="nucleotide sequence ID" value="NZ_RJUL01000003.1"/>
</dbReference>
<dbReference type="SUPFAM" id="SSF111369">
    <property type="entry name" value="HlyD-like secretion proteins"/>
    <property type="match status" value="2"/>
</dbReference>
<dbReference type="AlphaFoldDB" id="A0A3N1P9Y3"/>
<gene>
    <name evidence="4" type="ORF">EDC28_103409</name>
</gene>
<comment type="subcellular location">
    <subcellularLocation>
        <location evidence="1">Cell envelope</location>
    </subcellularLocation>
</comment>
<organism evidence="4 5">
    <name type="scientific">Gallaecimonas pentaromativorans</name>
    <dbReference type="NCBI Taxonomy" id="584787"/>
    <lineage>
        <taxon>Bacteria</taxon>
        <taxon>Pseudomonadati</taxon>
        <taxon>Pseudomonadota</taxon>
        <taxon>Gammaproteobacteria</taxon>
        <taxon>Enterobacterales</taxon>
        <taxon>Gallaecimonadaceae</taxon>
        <taxon>Gallaecimonas</taxon>
    </lineage>
</organism>
<dbReference type="InterPro" id="IPR059052">
    <property type="entry name" value="HH_YbhG-like"/>
</dbReference>
<dbReference type="EMBL" id="RJUL01000003">
    <property type="protein sequence ID" value="ROQ28814.1"/>
    <property type="molecule type" value="Genomic_DNA"/>
</dbReference>
<dbReference type="Gene3D" id="2.40.50.100">
    <property type="match status" value="2"/>
</dbReference>
<protein>
    <submittedName>
        <fullName evidence="4">HlyD family secretion protein</fullName>
    </submittedName>
</protein>
<dbReference type="STRING" id="584787.GCA_001247655_00014"/>
<proteinExistence type="predicted"/>
<dbReference type="Gene3D" id="1.10.287.470">
    <property type="entry name" value="Helix hairpin bin"/>
    <property type="match status" value="2"/>
</dbReference>
<evidence type="ECO:0000313" key="4">
    <source>
        <dbReference type="EMBL" id="ROQ28814.1"/>
    </source>
</evidence>
<dbReference type="InterPro" id="IPR050465">
    <property type="entry name" value="UPF0194_transport"/>
</dbReference>
<dbReference type="PANTHER" id="PTHR32347">
    <property type="entry name" value="EFFLUX SYSTEM COMPONENT YKNX-RELATED"/>
    <property type="match status" value="1"/>
</dbReference>
<evidence type="ECO:0000256" key="1">
    <source>
        <dbReference type="ARBA" id="ARBA00004196"/>
    </source>
</evidence>
<dbReference type="GO" id="GO:0030313">
    <property type="term" value="C:cell envelope"/>
    <property type="evidence" value="ECO:0007669"/>
    <property type="project" value="UniProtKB-SubCell"/>
</dbReference>
<keyword evidence="2" id="KW-0175">Coiled coil</keyword>
<dbReference type="Pfam" id="PF25881">
    <property type="entry name" value="HH_YBHG"/>
    <property type="match status" value="1"/>
</dbReference>